<evidence type="ECO:0000259" key="6">
    <source>
        <dbReference type="PROSITE" id="PS50983"/>
    </source>
</evidence>
<sequence>MNKKLGLLLATVMATLLILAACGNTSNKEEGISKEEDTSKKQESTEESVRVIEHVLGETEIKGKPQKIVTLYQGATDTIVQFGVKPVGAVESWAEAPIYEYIREEVGDVTIVGQETQPNLEEIATLQPDLIIATQVRHEEIYAQLSQIAPTVVSTTLYDIRETTELLGKALEEEEKAKELMTAWDARIAEFKEKMTEKGDFPLSVAVTNYRADHARIYVEGFAGSILTELGFTEPKNLVGQNLEIVKLTDKESISSMNADVIFEFMEDDAAVKSTHEEWTKHPLYANLDAVKNNQVFTVNEIVWNLGGGLTAANLMLDELYAYLELEQ</sequence>
<dbReference type="RefSeq" id="WP_326122997.1">
    <property type="nucleotide sequence ID" value="NZ_JARSFG010000012.1"/>
</dbReference>
<organism evidence="7 8">
    <name type="scientific">Metasolibacillus meyeri</name>
    <dbReference type="NCBI Taxonomy" id="1071052"/>
    <lineage>
        <taxon>Bacteria</taxon>
        <taxon>Bacillati</taxon>
        <taxon>Bacillota</taxon>
        <taxon>Bacilli</taxon>
        <taxon>Bacillales</taxon>
        <taxon>Caryophanaceae</taxon>
        <taxon>Metasolibacillus</taxon>
    </lineage>
</organism>
<dbReference type="AlphaFoldDB" id="A0AAW9NRE2"/>
<feature type="domain" description="Fe/B12 periplasmic-binding" evidence="6">
    <location>
        <begin position="67"/>
        <end position="328"/>
    </location>
</feature>
<feature type="chain" id="PRO_5043959384" evidence="5">
    <location>
        <begin position="21"/>
        <end position="328"/>
    </location>
</feature>
<evidence type="ECO:0000256" key="3">
    <source>
        <dbReference type="ARBA" id="ARBA00022448"/>
    </source>
</evidence>
<comment type="subcellular location">
    <subcellularLocation>
        <location evidence="1">Cell envelope</location>
    </subcellularLocation>
</comment>
<dbReference type="Proteomes" id="UP001344888">
    <property type="component" value="Unassembled WGS sequence"/>
</dbReference>
<keyword evidence="8" id="KW-1185">Reference proteome</keyword>
<keyword evidence="4 5" id="KW-0732">Signal</keyword>
<dbReference type="PANTHER" id="PTHR30532">
    <property type="entry name" value="IRON III DICITRATE-BINDING PERIPLASMIC PROTEIN"/>
    <property type="match status" value="1"/>
</dbReference>
<name>A0AAW9NRE2_9BACL</name>
<dbReference type="GO" id="GO:0030288">
    <property type="term" value="C:outer membrane-bounded periplasmic space"/>
    <property type="evidence" value="ECO:0007669"/>
    <property type="project" value="TreeGrafter"/>
</dbReference>
<dbReference type="PROSITE" id="PS50983">
    <property type="entry name" value="FE_B12_PBP"/>
    <property type="match status" value="1"/>
</dbReference>
<proteinExistence type="inferred from homology"/>
<gene>
    <name evidence="7" type="ORF">P9B03_08400</name>
</gene>
<dbReference type="Pfam" id="PF01497">
    <property type="entry name" value="Peripla_BP_2"/>
    <property type="match status" value="1"/>
</dbReference>
<evidence type="ECO:0000313" key="7">
    <source>
        <dbReference type="EMBL" id="MEC1178498.1"/>
    </source>
</evidence>
<evidence type="ECO:0000256" key="1">
    <source>
        <dbReference type="ARBA" id="ARBA00004196"/>
    </source>
</evidence>
<evidence type="ECO:0000256" key="2">
    <source>
        <dbReference type="ARBA" id="ARBA00008814"/>
    </source>
</evidence>
<protein>
    <submittedName>
        <fullName evidence="7">Iron-siderophore ABC transporter substrate-binding protein</fullName>
    </submittedName>
</protein>
<dbReference type="PROSITE" id="PS51257">
    <property type="entry name" value="PROKAR_LIPOPROTEIN"/>
    <property type="match status" value="1"/>
</dbReference>
<dbReference type="SUPFAM" id="SSF53807">
    <property type="entry name" value="Helical backbone' metal receptor"/>
    <property type="match status" value="1"/>
</dbReference>
<dbReference type="GO" id="GO:1901678">
    <property type="term" value="P:iron coordination entity transport"/>
    <property type="evidence" value="ECO:0007669"/>
    <property type="project" value="UniProtKB-ARBA"/>
</dbReference>
<evidence type="ECO:0000256" key="5">
    <source>
        <dbReference type="SAM" id="SignalP"/>
    </source>
</evidence>
<reference evidence="7 8" key="1">
    <citation type="submission" date="2023-03" db="EMBL/GenBank/DDBJ databases">
        <title>Bacillus Genome Sequencing.</title>
        <authorList>
            <person name="Dunlap C."/>
        </authorList>
    </citation>
    <scope>NUCLEOTIDE SEQUENCE [LARGE SCALE GENOMIC DNA]</scope>
    <source>
        <strain evidence="7 8">B-59205</strain>
    </source>
</reference>
<keyword evidence="3" id="KW-0813">Transport</keyword>
<dbReference type="CDD" id="cd01146">
    <property type="entry name" value="FhuD"/>
    <property type="match status" value="1"/>
</dbReference>
<dbReference type="InterPro" id="IPR051313">
    <property type="entry name" value="Bact_iron-sidero_bind"/>
</dbReference>
<comment type="caution">
    <text evidence="7">The sequence shown here is derived from an EMBL/GenBank/DDBJ whole genome shotgun (WGS) entry which is preliminary data.</text>
</comment>
<evidence type="ECO:0000256" key="4">
    <source>
        <dbReference type="ARBA" id="ARBA00022729"/>
    </source>
</evidence>
<feature type="signal peptide" evidence="5">
    <location>
        <begin position="1"/>
        <end position="20"/>
    </location>
</feature>
<accession>A0AAW9NRE2</accession>
<dbReference type="PANTHER" id="PTHR30532:SF21">
    <property type="entry name" value="SIDEROPHORE-BINDING LIPOPROTEIN YFIY-RELATED"/>
    <property type="match status" value="1"/>
</dbReference>
<comment type="similarity">
    <text evidence="2">Belongs to the bacterial solute-binding protein 8 family.</text>
</comment>
<dbReference type="EMBL" id="JARSFG010000012">
    <property type="protein sequence ID" value="MEC1178498.1"/>
    <property type="molecule type" value="Genomic_DNA"/>
</dbReference>
<dbReference type="InterPro" id="IPR002491">
    <property type="entry name" value="ABC_transptr_periplasmic_BD"/>
</dbReference>
<evidence type="ECO:0000313" key="8">
    <source>
        <dbReference type="Proteomes" id="UP001344888"/>
    </source>
</evidence>
<dbReference type="Gene3D" id="3.40.50.1980">
    <property type="entry name" value="Nitrogenase molybdenum iron protein domain"/>
    <property type="match status" value="2"/>
</dbReference>